<dbReference type="PANTHER" id="PTHR42695:SF5">
    <property type="entry name" value="GLUTAMINE AMIDOTRANSFERASE YLR126C-RELATED"/>
    <property type="match status" value="1"/>
</dbReference>
<feature type="domain" description="Glutamine amidotransferase" evidence="1">
    <location>
        <begin position="37"/>
        <end position="190"/>
    </location>
</feature>
<reference evidence="3" key="1">
    <citation type="journal article" date="2019" name="Int. J. Syst. Evol. Microbiol.">
        <title>The Global Catalogue of Microorganisms (GCM) 10K type strain sequencing project: providing services to taxonomists for standard genome sequencing and annotation.</title>
        <authorList>
            <consortium name="The Broad Institute Genomics Platform"/>
            <consortium name="The Broad Institute Genome Sequencing Center for Infectious Disease"/>
            <person name="Wu L."/>
            <person name="Ma J."/>
        </authorList>
    </citation>
    <scope>NUCLEOTIDE SEQUENCE [LARGE SCALE GENOMIC DNA]</scope>
    <source>
        <strain evidence="3">CCUG 62953</strain>
    </source>
</reference>
<dbReference type="Gene3D" id="3.40.50.880">
    <property type="match status" value="1"/>
</dbReference>
<dbReference type="InterPro" id="IPR029062">
    <property type="entry name" value="Class_I_gatase-like"/>
</dbReference>
<name>A0ABW3ZMM5_9RHOB</name>
<accession>A0ABW3ZMM5</accession>
<evidence type="ECO:0000313" key="3">
    <source>
        <dbReference type="Proteomes" id="UP001597135"/>
    </source>
</evidence>
<dbReference type="EMBL" id="JBHTMU010000037">
    <property type="protein sequence ID" value="MFD1344050.1"/>
    <property type="molecule type" value="Genomic_DNA"/>
</dbReference>
<keyword evidence="3" id="KW-1185">Reference proteome</keyword>
<evidence type="ECO:0000313" key="2">
    <source>
        <dbReference type="EMBL" id="MFD1344050.1"/>
    </source>
</evidence>
<dbReference type="Pfam" id="PF00117">
    <property type="entry name" value="GATase"/>
    <property type="match status" value="1"/>
</dbReference>
<proteinExistence type="predicted"/>
<gene>
    <name evidence="2" type="ORF">ACFQ4E_16590</name>
</gene>
<organism evidence="2 3">
    <name type="scientific">Litorisediminicola beolgyonensis</name>
    <dbReference type="NCBI Taxonomy" id="1173614"/>
    <lineage>
        <taxon>Bacteria</taxon>
        <taxon>Pseudomonadati</taxon>
        <taxon>Pseudomonadota</taxon>
        <taxon>Alphaproteobacteria</taxon>
        <taxon>Rhodobacterales</taxon>
        <taxon>Paracoccaceae</taxon>
        <taxon>Litorisediminicola</taxon>
    </lineage>
</organism>
<dbReference type="InterPro" id="IPR044992">
    <property type="entry name" value="ChyE-like"/>
</dbReference>
<dbReference type="SUPFAM" id="SSF52317">
    <property type="entry name" value="Class I glutamine amidotransferase-like"/>
    <property type="match status" value="1"/>
</dbReference>
<dbReference type="RefSeq" id="WP_386805527.1">
    <property type="nucleotide sequence ID" value="NZ_JBHTMU010000037.1"/>
</dbReference>
<dbReference type="PROSITE" id="PS51273">
    <property type="entry name" value="GATASE_TYPE_1"/>
    <property type="match status" value="1"/>
</dbReference>
<protein>
    <recommendedName>
        <fullName evidence="1">Glutamine amidotransferase domain-containing protein</fullName>
    </recommendedName>
</protein>
<dbReference type="PANTHER" id="PTHR42695">
    <property type="entry name" value="GLUTAMINE AMIDOTRANSFERASE YLR126C-RELATED"/>
    <property type="match status" value="1"/>
</dbReference>
<evidence type="ECO:0000259" key="1">
    <source>
        <dbReference type="Pfam" id="PF00117"/>
    </source>
</evidence>
<dbReference type="CDD" id="cd01741">
    <property type="entry name" value="GATase1_1"/>
    <property type="match status" value="1"/>
</dbReference>
<sequence length="241" mass="26882">MKIGILECGTNRPEWAEYGRFASWFPPLLEQAGQPVDVAVWSVSEGELPAPEDRCDAWLLTGSPASAVDDAPWQTALTEFLRPRIGREPVIGICYGHQHLHRMLGGTVAEQRDWGVGVQHYAVTELPDWLPGGRLEDTERGFNLVALHHDQVTRAAPGTRVLAGSDFCPFGVTQIGTHVLTFQPHPEMAPDFAAEVYEFERDRIGAPETDRALATLDRPRDTRRAAEWIMAFLSHHLENRA</sequence>
<dbReference type="InterPro" id="IPR017926">
    <property type="entry name" value="GATASE"/>
</dbReference>
<dbReference type="Proteomes" id="UP001597135">
    <property type="component" value="Unassembled WGS sequence"/>
</dbReference>
<comment type="caution">
    <text evidence="2">The sequence shown here is derived from an EMBL/GenBank/DDBJ whole genome shotgun (WGS) entry which is preliminary data.</text>
</comment>